<feature type="transmembrane region" description="Helical" evidence="1">
    <location>
        <begin position="96"/>
        <end position="121"/>
    </location>
</feature>
<dbReference type="Gene3D" id="1.10.1760.20">
    <property type="match status" value="1"/>
</dbReference>
<evidence type="ECO:0000256" key="1">
    <source>
        <dbReference type="SAM" id="Phobius"/>
    </source>
</evidence>
<accession>A0A2L2XF80</accession>
<keyword evidence="3" id="KW-1185">Reference proteome</keyword>
<dbReference type="AlphaFoldDB" id="A0A2L2XF80"/>
<keyword evidence="1" id="KW-1133">Transmembrane helix</keyword>
<dbReference type="Proteomes" id="UP000239549">
    <property type="component" value="Unassembled WGS sequence"/>
</dbReference>
<feature type="transmembrane region" description="Helical" evidence="1">
    <location>
        <begin position="41"/>
        <end position="60"/>
    </location>
</feature>
<evidence type="ECO:0000313" key="2">
    <source>
        <dbReference type="EMBL" id="GBF34343.1"/>
    </source>
</evidence>
<evidence type="ECO:0000313" key="3">
    <source>
        <dbReference type="Proteomes" id="UP000239549"/>
    </source>
</evidence>
<dbReference type="OrthoDB" id="9799095at2"/>
<dbReference type="Pfam" id="PF07456">
    <property type="entry name" value="Hpre_diP_synt_I"/>
    <property type="match status" value="1"/>
</dbReference>
<feature type="transmembrane region" description="Helical" evidence="1">
    <location>
        <begin position="128"/>
        <end position="150"/>
    </location>
</feature>
<keyword evidence="1" id="KW-0812">Transmembrane</keyword>
<gene>
    <name evidence="2" type="ORF">DCCM_3455</name>
</gene>
<dbReference type="InterPro" id="IPR010898">
    <property type="entry name" value="Hpre_diP_synth_I"/>
</dbReference>
<proteinExistence type="predicted"/>
<dbReference type="RefSeq" id="WP_104372620.1">
    <property type="nucleotide sequence ID" value="NZ_BFAV01000138.1"/>
</dbReference>
<organism evidence="2 3">
    <name type="scientific">Desulfocucumis palustris</name>
    <dbReference type="NCBI Taxonomy" id="1898651"/>
    <lineage>
        <taxon>Bacteria</taxon>
        <taxon>Bacillati</taxon>
        <taxon>Bacillota</taxon>
        <taxon>Clostridia</taxon>
        <taxon>Eubacteriales</taxon>
        <taxon>Desulfocucumaceae</taxon>
        <taxon>Desulfocucumis</taxon>
    </lineage>
</organism>
<reference evidence="3" key="1">
    <citation type="submission" date="2018-02" db="EMBL/GenBank/DDBJ databases">
        <title>Genome sequence of Desulfocucumis palustris strain NAW-5.</title>
        <authorList>
            <person name="Watanabe M."/>
            <person name="Kojima H."/>
            <person name="Fukui M."/>
        </authorList>
    </citation>
    <scope>NUCLEOTIDE SEQUENCE [LARGE SCALE GENOMIC DNA]</scope>
    <source>
        <strain evidence="3">NAW-5</strain>
    </source>
</reference>
<dbReference type="EMBL" id="BFAV01000138">
    <property type="protein sequence ID" value="GBF34343.1"/>
    <property type="molecule type" value="Genomic_DNA"/>
</dbReference>
<comment type="caution">
    <text evidence="2">The sequence shown here is derived from an EMBL/GenBank/DDBJ whole genome shotgun (WGS) entry which is preliminary data.</text>
</comment>
<dbReference type="PIRSF" id="PIRSF027391">
    <property type="entry name" value="Hpre_diP_synt_I"/>
    <property type="match status" value="1"/>
</dbReference>
<sequence length="183" mass="19271">MGLAENMTSTKKLALIAILAAQASVLHFLESMFPNPLPLPGVKLGLANIITLLALIVLDFKTALQITVLRTIFGSLLSGTLFGIGFFMSFSGAVTATFVMALLLRLFRGCGIVGVSIAGAAAHNLGQLVMAALIIQFAGIFFYLPFMLLFSVPTGFLTGLLTRELVKHIKAAKGCLTGGQGKI</sequence>
<protein>
    <submittedName>
        <fullName evidence="2">Heptaprenyl diphosphate synthase component I</fullName>
    </submittedName>
</protein>
<dbReference type="InterPro" id="IPR014535">
    <property type="entry name" value="Hpre_diP_synt_I"/>
</dbReference>
<feature type="transmembrane region" description="Helical" evidence="1">
    <location>
        <begin position="12"/>
        <end position="29"/>
    </location>
</feature>
<feature type="transmembrane region" description="Helical" evidence="1">
    <location>
        <begin position="72"/>
        <end position="90"/>
    </location>
</feature>
<keyword evidence="1" id="KW-0472">Membrane</keyword>
<name>A0A2L2XF80_9FIRM</name>